<dbReference type="EMBL" id="FOGQ01000002">
    <property type="protein sequence ID" value="SER58924.1"/>
    <property type="molecule type" value="Genomic_DNA"/>
</dbReference>
<organism evidence="1 2">
    <name type="scientific">Corynebacterium cystitidis DSM 20524</name>
    <dbReference type="NCBI Taxonomy" id="1121357"/>
    <lineage>
        <taxon>Bacteria</taxon>
        <taxon>Bacillati</taxon>
        <taxon>Actinomycetota</taxon>
        <taxon>Actinomycetes</taxon>
        <taxon>Mycobacteriales</taxon>
        <taxon>Corynebacteriaceae</taxon>
        <taxon>Corynebacterium</taxon>
    </lineage>
</organism>
<feature type="non-terminal residue" evidence="1">
    <location>
        <position position="205"/>
    </location>
</feature>
<protein>
    <recommendedName>
        <fullName evidence="3">Transposase</fullName>
    </recommendedName>
</protein>
<dbReference type="Proteomes" id="UP000198929">
    <property type="component" value="Unassembled WGS sequence"/>
</dbReference>
<keyword evidence="2" id="KW-1185">Reference proteome</keyword>
<evidence type="ECO:0000313" key="1">
    <source>
        <dbReference type="EMBL" id="SER58924.1"/>
    </source>
</evidence>
<evidence type="ECO:0000313" key="2">
    <source>
        <dbReference type="Proteomes" id="UP000198929"/>
    </source>
</evidence>
<proteinExistence type="predicted"/>
<sequence length="205" mass="21954">MPPKIRTVTTASGATAVQVVWGYKHRKPVLDHIGSAHNAHDLAVLKARAQRLIDSGQTQLELGLDGVGAAGGTGSEHNPVPITTERAGVLLDAIAGGFHHLGLVEATGGDRVFYDLVAARVIHPGSKFDSMETLAEVGVQSASYATIKRHLPRYATESYRTPITQALARYAAVGPGVLVLYDVTTLYFETDTPDELRKPGFSKER</sequence>
<name>A0A1H9QEN1_9CORY</name>
<dbReference type="STRING" id="1121357.SAMN05661109_00500"/>
<gene>
    <name evidence="1" type="ORF">SAMN05661109_00500</name>
</gene>
<accession>A0A1H9QEN1</accession>
<dbReference type="AlphaFoldDB" id="A0A1H9QEN1"/>
<reference evidence="2" key="1">
    <citation type="submission" date="2016-10" db="EMBL/GenBank/DDBJ databases">
        <authorList>
            <person name="Varghese N."/>
            <person name="Submissions S."/>
        </authorList>
    </citation>
    <scope>NUCLEOTIDE SEQUENCE [LARGE SCALE GENOMIC DNA]</scope>
    <source>
        <strain evidence="2">DSM 20524</strain>
    </source>
</reference>
<evidence type="ECO:0008006" key="3">
    <source>
        <dbReference type="Google" id="ProtNLM"/>
    </source>
</evidence>